<evidence type="ECO:0000313" key="2">
    <source>
        <dbReference type="EMBL" id="OLP90221.1"/>
    </source>
</evidence>
<evidence type="ECO:0000256" key="1">
    <source>
        <dbReference type="SAM" id="MobiDB-lite"/>
    </source>
</evidence>
<protein>
    <submittedName>
        <fullName evidence="2">Uncharacterized protein</fullName>
    </submittedName>
</protein>
<feature type="compositionally biased region" description="Basic and acidic residues" evidence="1">
    <location>
        <begin position="174"/>
        <end position="193"/>
    </location>
</feature>
<dbReference type="OrthoDB" id="10315013at2759"/>
<sequence>MITVLVPVSEWCSRRAAIEVTDLNDHLAELLDAIDDMDGNIAHRRDLISERRDFRNRQTFLTLTHASTAEVRSDVDEKVQCHACDIIFRQEQGMDGMPSIRTGFAKDPVLMAKRVRQKFVKSEQLRGKNFKKGQKPPEAYNPWEEMRRKEVPLASASKSLCGDVGVEKMARRLEKKRLEDHDKIQRKEAEKKSQPPPPPLPQHLQRVKEKKRIEKLRRRAAEAQPVIPEESEVKGAIGGYRPWAAVSLS</sequence>
<dbReference type="AlphaFoldDB" id="A0A1Q9D4U4"/>
<proteinExistence type="predicted"/>
<comment type="caution">
    <text evidence="2">The sequence shown here is derived from an EMBL/GenBank/DDBJ whole genome shotgun (WGS) entry which is preliminary data.</text>
</comment>
<keyword evidence="3" id="KW-1185">Reference proteome</keyword>
<gene>
    <name evidence="2" type="ORF">AK812_SmicGene28245</name>
</gene>
<dbReference type="Proteomes" id="UP000186817">
    <property type="component" value="Unassembled WGS sequence"/>
</dbReference>
<evidence type="ECO:0000313" key="3">
    <source>
        <dbReference type="Proteomes" id="UP000186817"/>
    </source>
</evidence>
<organism evidence="2 3">
    <name type="scientific">Symbiodinium microadriaticum</name>
    <name type="common">Dinoflagellate</name>
    <name type="synonym">Zooxanthella microadriatica</name>
    <dbReference type="NCBI Taxonomy" id="2951"/>
    <lineage>
        <taxon>Eukaryota</taxon>
        <taxon>Sar</taxon>
        <taxon>Alveolata</taxon>
        <taxon>Dinophyceae</taxon>
        <taxon>Suessiales</taxon>
        <taxon>Symbiodiniaceae</taxon>
        <taxon>Symbiodinium</taxon>
    </lineage>
</organism>
<reference evidence="2 3" key="1">
    <citation type="submission" date="2016-02" db="EMBL/GenBank/DDBJ databases">
        <title>Genome analysis of coral dinoflagellate symbionts highlights evolutionary adaptations to a symbiotic lifestyle.</title>
        <authorList>
            <person name="Aranda M."/>
            <person name="Li Y."/>
            <person name="Liew Y.J."/>
            <person name="Baumgarten S."/>
            <person name="Simakov O."/>
            <person name="Wilson M."/>
            <person name="Piel J."/>
            <person name="Ashoor H."/>
            <person name="Bougouffa S."/>
            <person name="Bajic V.B."/>
            <person name="Ryu T."/>
            <person name="Ravasi T."/>
            <person name="Bayer T."/>
            <person name="Micklem G."/>
            <person name="Kim H."/>
            <person name="Bhak J."/>
            <person name="Lajeunesse T.C."/>
            <person name="Voolstra C.R."/>
        </authorList>
    </citation>
    <scope>NUCLEOTIDE SEQUENCE [LARGE SCALE GENOMIC DNA]</scope>
    <source>
        <strain evidence="2 3">CCMP2467</strain>
    </source>
</reference>
<feature type="region of interest" description="Disordered" evidence="1">
    <location>
        <begin position="174"/>
        <end position="232"/>
    </location>
</feature>
<dbReference type="EMBL" id="LSRX01000723">
    <property type="protein sequence ID" value="OLP90221.1"/>
    <property type="molecule type" value="Genomic_DNA"/>
</dbReference>
<accession>A0A1Q9D4U4</accession>
<name>A0A1Q9D4U4_SYMMI</name>
<feature type="compositionally biased region" description="Basic residues" evidence="1">
    <location>
        <begin position="208"/>
        <end position="218"/>
    </location>
</feature>